<comment type="caution">
    <text evidence="1">The sequence shown here is derived from an EMBL/GenBank/DDBJ whole genome shotgun (WGS) entry which is preliminary data.</text>
</comment>
<name>A0A4V3WRM7_9BIFI</name>
<dbReference type="EMBL" id="SSTF01000040">
    <property type="protein sequence ID" value="THG24037.1"/>
    <property type="molecule type" value="Genomic_DNA"/>
</dbReference>
<protein>
    <submittedName>
        <fullName evidence="1">Uncharacterized protein</fullName>
    </submittedName>
</protein>
<accession>A0A4V3WRM7</accession>
<evidence type="ECO:0000313" key="1">
    <source>
        <dbReference type="EMBL" id="THG24037.1"/>
    </source>
</evidence>
<dbReference type="RefSeq" id="WP_136511766.1">
    <property type="nucleotide sequence ID" value="NZ_SSTF01000040.1"/>
</dbReference>
<reference evidence="1 2" key="1">
    <citation type="submission" date="2019-04" db="EMBL/GenBank/DDBJ databases">
        <title>Microbes associate with the intestines of laboratory mice.</title>
        <authorList>
            <person name="Navarre W."/>
            <person name="Wong E."/>
            <person name="Huang K.C."/>
            <person name="Tropini C."/>
            <person name="Ng K."/>
            <person name="Yu B."/>
        </authorList>
    </citation>
    <scope>NUCLEOTIDE SEQUENCE [LARGE SCALE GENOMIC DNA]</scope>
    <source>
        <strain evidence="1 2">NM87_A27A</strain>
    </source>
</reference>
<proteinExistence type="predicted"/>
<organism evidence="1 2">
    <name type="scientific">Bifidobacterium pseudolongum</name>
    <dbReference type="NCBI Taxonomy" id="1694"/>
    <lineage>
        <taxon>Bacteria</taxon>
        <taxon>Bacillati</taxon>
        <taxon>Actinomycetota</taxon>
        <taxon>Actinomycetes</taxon>
        <taxon>Bifidobacteriales</taxon>
        <taxon>Bifidobacteriaceae</taxon>
        <taxon>Bifidobacterium</taxon>
    </lineage>
</organism>
<dbReference type="AlphaFoldDB" id="A0A4V3WRM7"/>
<gene>
    <name evidence="1" type="ORF">E5991_09285</name>
</gene>
<evidence type="ECO:0000313" key="2">
    <source>
        <dbReference type="Proteomes" id="UP000306798"/>
    </source>
</evidence>
<sequence length="66" mass="7514">MSIELITWDPQHVWKLSDDTNPESLHDELALRARNGETVDVTGVKGEHITLNPARLQAWTIVTEHK</sequence>
<dbReference type="Proteomes" id="UP000306798">
    <property type="component" value="Unassembled WGS sequence"/>
</dbReference>